<keyword evidence="3" id="KW-1185">Reference proteome</keyword>
<proteinExistence type="predicted"/>
<feature type="domain" description="NTF2 fold" evidence="1">
    <location>
        <begin position="67"/>
        <end position="133"/>
    </location>
</feature>
<dbReference type="PROSITE" id="PS51257">
    <property type="entry name" value="PROKAR_LIPOPROTEIN"/>
    <property type="match status" value="1"/>
</dbReference>
<dbReference type="InterPro" id="IPR028921">
    <property type="entry name" value="NTF2_fold_dom"/>
</dbReference>
<evidence type="ECO:0000259" key="1">
    <source>
        <dbReference type="Pfam" id="PF15631"/>
    </source>
</evidence>
<evidence type="ECO:0000313" key="3">
    <source>
        <dbReference type="Proteomes" id="UP001596003"/>
    </source>
</evidence>
<dbReference type="RefSeq" id="WP_379796192.1">
    <property type="nucleotide sequence ID" value="NZ_JBHSFY010000003.1"/>
</dbReference>
<reference evidence="3" key="1">
    <citation type="journal article" date="2019" name="Int. J. Syst. Evol. Microbiol.">
        <title>The Global Catalogue of Microorganisms (GCM) 10K type strain sequencing project: providing services to taxonomists for standard genome sequencing and annotation.</title>
        <authorList>
            <consortium name="The Broad Institute Genomics Platform"/>
            <consortium name="The Broad Institute Genome Sequencing Center for Infectious Disease"/>
            <person name="Wu L."/>
            <person name="Ma J."/>
        </authorList>
    </citation>
    <scope>NUCLEOTIDE SEQUENCE [LARGE SCALE GENOMIC DNA]</scope>
    <source>
        <strain evidence="3">NBRC 103627</strain>
    </source>
</reference>
<gene>
    <name evidence="2" type="ORF">ACFO3N_06490</name>
</gene>
<sequence length="133" mass="15276">MIKKFLSKREIEVKILIALLLILIFSCCSHSKFGSDQAEFELKDALENPRKGNFVDNKKLLIKDNQTAIKIAEPILFNIYGEDEIKHQKPYEVNLIYNHYVINGTLMWGEQGGTFLIIIDARNAKVLKISHSK</sequence>
<evidence type="ECO:0000313" key="2">
    <source>
        <dbReference type="EMBL" id="MFC4476708.1"/>
    </source>
</evidence>
<name>A0ABV8Z9I4_9FLAO</name>
<comment type="caution">
    <text evidence="2">The sequence shown here is derived from an EMBL/GenBank/DDBJ whole genome shotgun (WGS) entry which is preliminary data.</text>
</comment>
<dbReference type="Proteomes" id="UP001596003">
    <property type="component" value="Unassembled WGS sequence"/>
</dbReference>
<dbReference type="Pfam" id="PF15631">
    <property type="entry name" value="Imm-NTF2-2"/>
    <property type="match status" value="1"/>
</dbReference>
<protein>
    <submittedName>
        <fullName evidence="2">NTF2 fold immunity protein</fullName>
    </submittedName>
</protein>
<accession>A0ABV8Z9I4</accession>
<organism evidence="2 3">
    <name type="scientific">Flavobacterium chungangensis</name>
    <dbReference type="NCBI Taxonomy" id="2708132"/>
    <lineage>
        <taxon>Bacteria</taxon>
        <taxon>Pseudomonadati</taxon>
        <taxon>Bacteroidota</taxon>
        <taxon>Flavobacteriia</taxon>
        <taxon>Flavobacteriales</taxon>
        <taxon>Flavobacteriaceae</taxon>
        <taxon>Flavobacterium</taxon>
    </lineage>
</organism>
<dbReference type="EMBL" id="JBHSFY010000003">
    <property type="protein sequence ID" value="MFC4476708.1"/>
    <property type="molecule type" value="Genomic_DNA"/>
</dbReference>